<feature type="compositionally biased region" description="Polar residues" evidence="1">
    <location>
        <begin position="177"/>
        <end position="186"/>
    </location>
</feature>
<evidence type="ECO:0000313" key="2">
    <source>
        <dbReference type="EMBL" id="TFY56906.1"/>
    </source>
</evidence>
<evidence type="ECO:0000256" key="1">
    <source>
        <dbReference type="SAM" id="MobiDB-lite"/>
    </source>
</evidence>
<feature type="region of interest" description="Disordered" evidence="1">
    <location>
        <begin position="150"/>
        <end position="211"/>
    </location>
</feature>
<evidence type="ECO:0000313" key="3">
    <source>
        <dbReference type="Proteomes" id="UP000298390"/>
    </source>
</evidence>
<name>A0A4Y9Y368_9APHY</name>
<gene>
    <name evidence="2" type="ORF">EVJ58_g7350</name>
</gene>
<proteinExistence type="predicted"/>
<dbReference type="EMBL" id="SEKV01000467">
    <property type="protein sequence ID" value="TFY56906.1"/>
    <property type="molecule type" value="Genomic_DNA"/>
</dbReference>
<dbReference type="AlphaFoldDB" id="A0A4Y9Y368"/>
<feature type="compositionally biased region" description="Low complexity" evidence="1">
    <location>
        <begin position="37"/>
        <end position="46"/>
    </location>
</feature>
<accession>A0A4Y9Y368</accession>
<feature type="region of interest" description="Disordered" evidence="1">
    <location>
        <begin position="1"/>
        <end position="92"/>
    </location>
</feature>
<feature type="compositionally biased region" description="Basic and acidic residues" evidence="1">
    <location>
        <begin position="47"/>
        <end position="56"/>
    </location>
</feature>
<organism evidence="2 3">
    <name type="scientific">Rhodofomes roseus</name>
    <dbReference type="NCBI Taxonomy" id="34475"/>
    <lineage>
        <taxon>Eukaryota</taxon>
        <taxon>Fungi</taxon>
        <taxon>Dikarya</taxon>
        <taxon>Basidiomycota</taxon>
        <taxon>Agaricomycotina</taxon>
        <taxon>Agaricomycetes</taxon>
        <taxon>Polyporales</taxon>
        <taxon>Rhodofomes</taxon>
    </lineage>
</organism>
<comment type="caution">
    <text evidence="2">The sequence shown here is derived from an EMBL/GenBank/DDBJ whole genome shotgun (WGS) entry which is preliminary data.</text>
</comment>
<sequence>MSDYLFRTPPRRGTMARTSLPHRESREPLLARADGNSSPSRSGASSREFEHSHSLEDGAQTPEEFLFVTPRHSPSRLPGKGPSPPHARGFDVAPFLRLEPAALAPSPPRKRKRKYNVGVGPSIRYNENLKKATRDFIRPWKRAFSTSTIRLERSPPPSPKERKFQTVPARSRGLRSLETTSPTRTNMGRKRQRQHAETMSSWSPSKGRIVSPQAKIRGLERSAIPKSIQVLGPPFRQRT</sequence>
<dbReference type="Proteomes" id="UP000298390">
    <property type="component" value="Unassembled WGS sequence"/>
</dbReference>
<protein>
    <submittedName>
        <fullName evidence="2">Uncharacterized protein</fullName>
    </submittedName>
</protein>
<reference evidence="2 3" key="1">
    <citation type="submission" date="2019-01" db="EMBL/GenBank/DDBJ databases">
        <title>Genome sequencing of the rare red list fungi Fomitopsis rosea.</title>
        <authorList>
            <person name="Buettner E."/>
            <person name="Kellner H."/>
        </authorList>
    </citation>
    <scope>NUCLEOTIDE SEQUENCE [LARGE SCALE GENOMIC DNA]</scope>
    <source>
        <strain evidence="2 3">DSM 105464</strain>
    </source>
</reference>